<dbReference type="PROSITE" id="PS50263">
    <property type="entry name" value="CN_HYDROLASE"/>
    <property type="match status" value="1"/>
</dbReference>
<evidence type="ECO:0000313" key="2">
    <source>
        <dbReference type="EMBL" id="ABV12266.1"/>
    </source>
</evidence>
<dbReference type="Pfam" id="PF00795">
    <property type="entry name" value="CN_hydrolase"/>
    <property type="match status" value="1"/>
</dbReference>
<evidence type="ECO:0000313" key="3">
    <source>
        <dbReference type="Proteomes" id="UP000008148"/>
    </source>
</evidence>
<reference evidence="2 3" key="1">
    <citation type="submission" date="2007-08" db="EMBL/GenBank/DDBJ databases">
        <authorList>
            <consortium name="The Citrobacter koseri Genome Sequencing Project"/>
            <person name="McClelland M."/>
            <person name="Sanderson E.K."/>
            <person name="Porwollik S."/>
            <person name="Spieth J."/>
            <person name="Clifton W.S."/>
            <person name="Latreille P."/>
            <person name="Courtney L."/>
            <person name="Wang C."/>
            <person name="Pepin K."/>
            <person name="Bhonagiri V."/>
            <person name="Nash W."/>
            <person name="Johnson M."/>
            <person name="Thiruvilangam P."/>
            <person name="Wilson R."/>
        </authorList>
    </citation>
    <scope>NUCLEOTIDE SEQUENCE [LARGE SCALE GENOMIC DNA]</scope>
    <source>
        <strain evidence="3">ATCC BAA-895 / CDC 4225-83 / SGSC4696</strain>
    </source>
</reference>
<dbReference type="Gene3D" id="3.60.110.10">
    <property type="entry name" value="Carbon-nitrogen hydrolase"/>
    <property type="match status" value="1"/>
</dbReference>
<dbReference type="InterPro" id="IPR003010">
    <property type="entry name" value="C-N_Hydrolase"/>
</dbReference>
<proteinExistence type="predicted"/>
<feature type="domain" description="CN hydrolase" evidence="1">
    <location>
        <begin position="28"/>
        <end position="231"/>
    </location>
</feature>
<gene>
    <name evidence="2" type="ordered locus">CKO_01123</name>
</gene>
<dbReference type="AlphaFoldDB" id="A8AFK3"/>
<dbReference type="HOGENOM" id="CLU_030130_8_0_6"/>
<keyword evidence="3" id="KW-1185">Reference proteome</keyword>
<organism evidence="2 3">
    <name type="scientific">Citrobacter koseri (strain ATCC BAA-895 / CDC 4225-83 / SGSC4696)</name>
    <dbReference type="NCBI Taxonomy" id="290338"/>
    <lineage>
        <taxon>Bacteria</taxon>
        <taxon>Pseudomonadati</taxon>
        <taxon>Pseudomonadota</taxon>
        <taxon>Gammaproteobacteria</taxon>
        <taxon>Enterobacterales</taxon>
        <taxon>Enterobacteriaceae</taxon>
        <taxon>Citrobacter</taxon>
    </lineage>
</organism>
<dbReference type="InterPro" id="IPR036526">
    <property type="entry name" value="C-N_Hydrolase_sf"/>
</dbReference>
<protein>
    <recommendedName>
        <fullName evidence="1">CN hydrolase domain-containing protein</fullName>
    </recommendedName>
</protein>
<dbReference type="SUPFAM" id="SSF56317">
    <property type="entry name" value="Carbon-nitrogen hydrolase"/>
    <property type="match status" value="1"/>
</dbReference>
<accession>A8AFK3</accession>
<evidence type="ECO:0000259" key="1">
    <source>
        <dbReference type="PROSITE" id="PS50263"/>
    </source>
</evidence>
<dbReference type="STRING" id="290338.CKO_01123"/>
<dbReference type="KEGG" id="cko:CKO_01123"/>
<dbReference type="EMBL" id="CP000822">
    <property type="protein sequence ID" value="ABV12266.1"/>
    <property type="molecule type" value="Genomic_DNA"/>
</dbReference>
<dbReference type="Proteomes" id="UP000008148">
    <property type="component" value="Chromosome"/>
</dbReference>
<sequence length="242" mass="26875">MLQYKYILKLRFEDDCRHYEKEIIMSHWKIAAAQYEPPRATLAEHVAHHLQFVEIAASQQCELLVFPSLSLTGCNDTAQALPVPPDESLLQPLAYAASAYRMTIIAGLPVEHNGQLVRGIAIFAPWVTSPLIFHQSHGACVARHRKTISVMDEQPEGIDIDPAFSLFTTSQCVSEHDLFTSTSRLQRFSHRFAIAVLMANAGGSSALWDESGQLIVRADSGSLLLTGQHTTRGWQGDIIPLR</sequence>
<name>A8AFK3_CITK8</name>